<dbReference type="GO" id="GO:0008270">
    <property type="term" value="F:zinc ion binding"/>
    <property type="evidence" value="ECO:0007669"/>
    <property type="project" value="UniProtKB-KW"/>
</dbReference>
<proteinExistence type="predicted"/>
<feature type="region of interest" description="Disordered" evidence="2">
    <location>
        <begin position="82"/>
        <end position="134"/>
    </location>
</feature>
<reference evidence="4" key="1">
    <citation type="journal article" date="2020" name="Stud. Mycol.">
        <title>101 Dothideomycetes genomes: a test case for predicting lifestyles and emergence of pathogens.</title>
        <authorList>
            <person name="Haridas S."/>
            <person name="Albert R."/>
            <person name="Binder M."/>
            <person name="Bloem J."/>
            <person name="Labutti K."/>
            <person name="Salamov A."/>
            <person name="Andreopoulos B."/>
            <person name="Baker S."/>
            <person name="Barry K."/>
            <person name="Bills G."/>
            <person name="Bluhm B."/>
            <person name="Cannon C."/>
            <person name="Castanera R."/>
            <person name="Culley D."/>
            <person name="Daum C."/>
            <person name="Ezra D."/>
            <person name="Gonzalez J."/>
            <person name="Henrissat B."/>
            <person name="Kuo A."/>
            <person name="Liang C."/>
            <person name="Lipzen A."/>
            <person name="Lutzoni F."/>
            <person name="Magnuson J."/>
            <person name="Mondo S."/>
            <person name="Nolan M."/>
            <person name="Ohm R."/>
            <person name="Pangilinan J."/>
            <person name="Park H.-J."/>
            <person name="Ramirez L."/>
            <person name="Alfaro M."/>
            <person name="Sun H."/>
            <person name="Tritt A."/>
            <person name="Yoshinaga Y."/>
            <person name="Zwiers L.-H."/>
            <person name="Turgeon B."/>
            <person name="Goodwin S."/>
            <person name="Spatafora J."/>
            <person name="Crous P."/>
            <person name="Grigoriev I."/>
        </authorList>
    </citation>
    <scope>NUCLEOTIDE SEQUENCE</scope>
    <source>
        <strain evidence="4">CBS 125425</strain>
    </source>
</reference>
<evidence type="ECO:0000313" key="4">
    <source>
        <dbReference type="EMBL" id="KAF2729987.1"/>
    </source>
</evidence>
<feature type="domain" description="C2H2-type" evidence="3">
    <location>
        <begin position="549"/>
        <end position="569"/>
    </location>
</feature>
<sequence length="861" mass="97193">MDSTEDEPMSRRGKDLAAYYDTQPSLHKSKGPSAGEKGSSGEMLFVTADHPDDFRNESTMRKVREKVMSSYLEKESLRNVRKNAMSSHLEERPMRRGKKKDYRQHLKRAGDFPTENNQMSNEKARQSSIDLPKRSRRLSYDSTSAFDLPKEHKLRNRPAWTCMLSGPTIILPGALGTRCAFCMAKNPDENHLLNHRISKCAERPPDDRTFFRPDHLRQHIKNFHGTTLYDIVQAKWKREVHSSDVAPTKTSTSRHVKPDSHTIFANDMFGSRSHTSFDLAEDKFEADSAHAAKDFSSEDYFSEDMEEIQETRDRSFHRSVRGFAAGGNPAGSIGRTGFSEGDWLSAHVASTRSAFKSPIDDDMKQIAPNELELPASTRVSATEVEDLSGTESPEEDSSAELSDDSQQASSFGVTYTARSLKTRVIDKLMREAHAVFLNSSFEAVTVACHSGSGKGTAGSTQNIASDASNEAKRSNKGKRRSDDGEEQGNDDDEEGDRKRQKRVSERNSHGNSPSVRFACPYFKRHPRKHKSTPCRYPGFAGVHRMNTLYVCNRCREDFESDCELTEHQRAPVPCNINDQKRIEGLNATQVARLKSKKRFGKERTEEEKWRAVYHFLFSDDDCTLVSPYCDDFTSPQEEGELTDFEIFCRREYPRRVRQELEALWDRFAQPLEEQLRTELVSIIERSRHSLLSDFQRQRAESTPSLQGSSTAAESTLSNYRTTVDPSPPQPFDEPGNSHSTSSPSAETFDSYPVNLSHTVTTQPSIASTQPLITNTQPAEPVANHGTSLGYDQQLRPAMNPHMNYGAGTWLPESHVQNFGDSQMDRYLQHAGTSNHSANWPQMFGGSWQDQGLDYMEWTGPV</sequence>
<dbReference type="AlphaFoldDB" id="A0A9P4UVH9"/>
<comment type="caution">
    <text evidence="4">The sequence shown here is derived from an EMBL/GenBank/DDBJ whole genome shotgun (WGS) entry which is preliminary data.</text>
</comment>
<name>A0A9P4UVH9_9PLEO</name>
<evidence type="ECO:0000256" key="2">
    <source>
        <dbReference type="SAM" id="MobiDB-lite"/>
    </source>
</evidence>
<dbReference type="Proteomes" id="UP000799444">
    <property type="component" value="Unassembled WGS sequence"/>
</dbReference>
<feature type="compositionally biased region" description="Acidic residues" evidence="2">
    <location>
        <begin position="483"/>
        <end position="494"/>
    </location>
</feature>
<gene>
    <name evidence="4" type="ORF">EJ04DRAFT_555745</name>
</gene>
<evidence type="ECO:0000259" key="3">
    <source>
        <dbReference type="PROSITE" id="PS50157"/>
    </source>
</evidence>
<evidence type="ECO:0000313" key="5">
    <source>
        <dbReference type="Proteomes" id="UP000799444"/>
    </source>
</evidence>
<organism evidence="4 5">
    <name type="scientific">Polyplosphaeria fusca</name>
    <dbReference type="NCBI Taxonomy" id="682080"/>
    <lineage>
        <taxon>Eukaryota</taxon>
        <taxon>Fungi</taxon>
        <taxon>Dikarya</taxon>
        <taxon>Ascomycota</taxon>
        <taxon>Pezizomycotina</taxon>
        <taxon>Dothideomycetes</taxon>
        <taxon>Pleosporomycetidae</taxon>
        <taxon>Pleosporales</taxon>
        <taxon>Tetraplosphaeriaceae</taxon>
        <taxon>Polyplosphaeria</taxon>
    </lineage>
</organism>
<protein>
    <recommendedName>
        <fullName evidence="3">C2H2-type domain-containing protein</fullName>
    </recommendedName>
</protein>
<feature type="region of interest" description="Disordered" evidence="2">
    <location>
        <begin position="371"/>
        <end position="411"/>
    </location>
</feature>
<feature type="compositionally biased region" description="Acidic residues" evidence="2">
    <location>
        <begin position="383"/>
        <end position="403"/>
    </location>
</feature>
<dbReference type="EMBL" id="ML996229">
    <property type="protein sequence ID" value="KAF2729987.1"/>
    <property type="molecule type" value="Genomic_DNA"/>
</dbReference>
<dbReference type="InterPro" id="IPR013087">
    <property type="entry name" value="Znf_C2H2_type"/>
</dbReference>
<dbReference type="PROSITE" id="PS50157">
    <property type="entry name" value="ZINC_FINGER_C2H2_2"/>
    <property type="match status" value="1"/>
</dbReference>
<dbReference type="PANTHER" id="PTHR38166:SF1">
    <property type="entry name" value="C2H2-TYPE DOMAIN-CONTAINING PROTEIN"/>
    <property type="match status" value="1"/>
</dbReference>
<keyword evidence="1" id="KW-0862">Zinc</keyword>
<feature type="compositionally biased region" description="Polar residues" evidence="2">
    <location>
        <begin position="736"/>
        <end position="750"/>
    </location>
</feature>
<keyword evidence="1" id="KW-0479">Metal-binding</keyword>
<feature type="region of interest" description="Disordered" evidence="2">
    <location>
        <begin position="1"/>
        <end position="42"/>
    </location>
</feature>
<dbReference type="PANTHER" id="PTHR38166">
    <property type="entry name" value="C2H2-TYPE DOMAIN-CONTAINING PROTEIN-RELATED"/>
    <property type="match status" value="1"/>
</dbReference>
<feature type="compositionally biased region" description="Polar residues" evidence="2">
    <location>
        <begin position="114"/>
        <end position="129"/>
    </location>
</feature>
<feature type="compositionally biased region" description="Polar residues" evidence="2">
    <location>
        <begin position="700"/>
        <end position="724"/>
    </location>
</feature>
<feature type="region of interest" description="Disordered" evidence="2">
    <location>
        <begin position="694"/>
        <end position="750"/>
    </location>
</feature>
<dbReference type="OrthoDB" id="4738706at2759"/>
<feature type="compositionally biased region" description="Polar residues" evidence="2">
    <location>
        <begin position="457"/>
        <end position="468"/>
    </location>
</feature>
<feature type="region of interest" description="Disordered" evidence="2">
    <location>
        <begin position="450"/>
        <end position="519"/>
    </location>
</feature>
<keyword evidence="1" id="KW-0863">Zinc-finger</keyword>
<feature type="compositionally biased region" description="Basic residues" evidence="2">
    <location>
        <begin position="95"/>
        <end position="107"/>
    </location>
</feature>
<evidence type="ECO:0000256" key="1">
    <source>
        <dbReference type="PROSITE-ProRule" id="PRU00042"/>
    </source>
</evidence>
<accession>A0A9P4UVH9</accession>
<keyword evidence="5" id="KW-1185">Reference proteome</keyword>